<comment type="caution">
    <text evidence="2">The sequence shown here is derived from an EMBL/GenBank/DDBJ whole genome shotgun (WGS) entry which is preliminary data.</text>
</comment>
<organism evidence="2 3">
    <name type="scientific">Alkalispirillum mobile</name>
    <dbReference type="NCBI Taxonomy" id="85925"/>
    <lineage>
        <taxon>Bacteria</taxon>
        <taxon>Pseudomonadati</taxon>
        <taxon>Pseudomonadota</taxon>
        <taxon>Gammaproteobacteria</taxon>
        <taxon>Chromatiales</taxon>
        <taxon>Ectothiorhodospiraceae</taxon>
        <taxon>Alkalispirillum</taxon>
    </lineage>
</organism>
<sequence length="151" mass="16206">MKLKALVSLGALLGGAVMASAQALEVSDPWVRAMPPGHHSTAAYMELHNSSDEDVRVVRGQAPGTTERVELHTHIHDDGVMRMREVEYIEVPAGESVALEPGGLHVMLMELPAMPETDSEVEVILELDDGSEISVQAPVRDHRGGGHGHGH</sequence>
<dbReference type="Pfam" id="PF04314">
    <property type="entry name" value="PCuAC"/>
    <property type="match status" value="1"/>
</dbReference>
<evidence type="ECO:0000313" key="2">
    <source>
        <dbReference type="EMBL" id="RLK50676.1"/>
    </source>
</evidence>
<evidence type="ECO:0008006" key="4">
    <source>
        <dbReference type="Google" id="ProtNLM"/>
    </source>
</evidence>
<feature type="chain" id="PRO_5019712863" description="Copper(I)-binding protein" evidence="1">
    <location>
        <begin position="24"/>
        <end position="151"/>
    </location>
</feature>
<reference evidence="2 3" key="1">
    <citation type="submission" date="2018-10" db="EMBL/GenBank/DDBJ databases">
        <title>Genomic Encyclopedia of Type Strains, Phase IV (KMG-IV): sequencing the most valuable type-strain genomes for metagenomic binning, comparative biology and taxonomic classification.</title>
        <authorList>
            <person name="Goeker M."/>
        </authorList>
    </citation>
    <scope>NUCLEOTIDE SEQUENCE [LARGE SCALE GENOMIC DNA]</scope>
    <source>
        <strain evidence="2 3">DSM 12769</strain>
    </source>
</reference>
<keyword evidence="3" id="KW-1185">Reference proteome</keyword>
<evidence type="ECO:0000313" key="3">
    <source>
        <dbReference type="Proteomes" id="UP000275461"/>
    </source>
</evidence>
<dbReference type="InterPro" id="IPR007410">
    <property type="entry name" value="LpqE-like"/>
</dbReference>
<proteinExistence type="predicted"/>
<dbReference type="SUPFAM" id="SSF110087">
    <property type="entry name" value="DR1885-like metal-binding protein"/>
    <property type="match status" value="1"/>
</dbReference>
<keyword evidence="1" id="KW-0732">Signal</keyword>
<protein>
    <recommendedName>
        <fullName evidence="4">Copper(I)-binding protein</fullName>
    </recommendedName>
</protein>
<dbReference type="PANTHER" id="PTHR36302:SF1">
    <property type="entry name" value="COPPER CHAPERONE PCU(A)C"/>
    <property type="match status" value="1"/>
</dbReference>
<dbReference type="InterPro" id="IPR058248">
    <property type="entry name" value="Lxx211020-like"/>
</dbReference>
<gene>
    <name evidence="2" type="ORF">DFR31_0582</name>
</gene>
<dbReference type="PANTHER" id="PTHR36302">
    <property type="entry name" value="BLR7088 PROTEIN"/>
    <property type="match status" value="1"/>
</dbReference>
<feature type="signal peptide" evidence="1">
    <location>
        <begin position="1"/>
        <end position="23"/>
    </location>
</feature>
<dbReference type="InterPro" id="IPR036182">
    <property type="entry name" value="PCuAC_sf"/>
</dbReference>
<dbReference type="Proteomes" id="UP000275461">
    <property type="component" value="Unassembled WGS sequence"/>
</dbReference>
<accession>A0A498C8X6</accession>
<dbReference type="RefSeq" id="WP_245971069.1">
    <property type="nucleotide sequence ID" value="NZ_RCDA01000001.1"/>
</dbReference>
<dbReference type="Gene3D" id="2.60.40.1890">
    <property type="entry name" value="PCu(A)C copper chaperone"/>
    <property type="match status" value="1"/>
</dbReference>
<name>A0A498C8X6_9GAMM</name>
<dbReference type="AlphaFoldDB" id="A0A498C8X6"/>
<dbReference type="EMBL" id="RCDA01000001">
    <property type="protein sequence ID" value="RLK50676.1"/>
    <property type="molecule type" value="Genomic_DNA"/>
</dbReference>
<evidence type="ECO:0000256" key="1">
    <source>
        <dbReference type="SAM" id="SignalP"/>
    </source>
</evidence>